<reference evidence="2 3" key="1">
    <citation type="submission" date="2020-12" db="EMBL/GenBank/DDBJ databases">
        <title>FDA dAtabase for Regulatory Grade micrObial Sequences (FDA-ARGOS): Supporting development and validation of Infectious Disease Dx tests.</title>
        <authorList>
            <person name="Sproer C."/>
            <person name="Gronow S."/>
            <person name="Severitt S."/>
            <person name="Schroder I."/>
            <person name="Tallon L."/>
            <person name="Sadzewicz L."/>
            <person name="Zhao X."/>
            <person name="Boylan J."/>
            <person name="Ott S."/>
            <person name="Bowen H."/>
            <person name="Vavikolanu K."/>
            <person name="Mehta A."/>
            <person name="Aluvathingal J."/>
            <person name="Nadendla S."/>
            <person name="Lowell S."/>
            <person name="Myers T."/>
            <person name="Yan Y."/>
            <person name="Sichtig H."/>
        </authorList>
    </citation>
    <scope>NUCLEOTIDE SEQUENCE [LARGE SCALE GENOMIC DNA]</scope>
    <source>
        <strain evidence="2 3">FDAARGOS_909</strain>
    </source>
</reference>
<dbReference type="Proteomes" id="UP000594778">
    <property type="component" value="Chromosome"/>
</dbReference>
<protein>
    <submittedName>
        <fullName evidence="2">Uncharacterized protein</fullName>
    </submittedName>
</protein>
<sequence length="105" mass="11969">MQAKAQKRTAIPKAKKIIPNHLLSTWTTAQALPAIIGDEFCKKSISVLLIDLSYIFLMIFLNMKPMHLIGQITLEQYQTSTVPYISTRSVQQPPWEINRQSSEKP</sequence>
<feature type="transmembrane region" description="Helical" evidence="1">
    <location>
        <begin position="47"/>
        <end position="63"/>
    </location>
</feature>
<dbReference type="AlphaFoldDB" id="A0A7T2VZJ9"/>
<accession>A0A7T2VZJ9</accession>
<gene>
    <name evidence="2" type="ORF">I6G66_04220</name>
</gene>
<dbReference type="RefSeq" id="WP_197956241.1">
    <property type="nucleotide sequence ID" value="NZ_CP065668.1"/>
</dbReference>
<evidence type="ECO:0000313" key="2">
    <source>
        <dbReference type="EMBL" id="QPS09251.1"/>
    </source>
</evidence>
<dbReference type="EMBL" id="CP065668">
    <property type="protein sequence ID" value="QPS09251.1"/>
    <property type="molecule type" value="Genomic_DNA"/>
</dbReference>
<organism evidence="2 3">
    <name type="scientific">Delftia acidovorans</name>
    <name type="common">Pseudomonas acidovorans</name>
    <name type="synonym">Comamonas acidovorans</name>
    <dbReference type="NCBI Taxonomy" id="80866"/>
    <lineage>
        <taxon>Bacteria</taxon>
        <taxon>Pseudomonadati</taxon>
        <taxon>Pseudomonadota</taxon>
        <taxon>Betaproteobacteria</taxon>
        <taxon>Burkholderiales</taxon>
        <taxon>Comamonadaceae</taxon>
        <taxon>Delftia</taxon>
    </lineage>
</organism>
<keyword evidence="1" id="KW-0812">Transmembrane</keyword>
<name>A0A7T2VZJ9_DELAC</name>
<evidence type="ECO:0000256" key="1">
    <source>
        <dbReference type="SAM" id="Phobius"/>
    </source>
</evidence>
<keyword evidence="1" id="KW-1133">Transmembrane helix</keyword>
<proteinExistence type="predicted"/>
<keyword evidence="1" id="KW-0472">Membrane</keyword>
<evidence type="ECO:0000313" key="3">
    <source>
        <dbReference type="Proteomes" id="UP000594778"/>
    </source>
</evidence>